<sequence>MENQYAKLKKPTLKDLLESRGWSASNRPRKELIADPLELDEMDQSVESPELSFQNQEEEEIRLIVLGRLDMYPAPSEVKAEIEVKAGPRGQSRD</sequence>
<protein>
    <submittedName>
        <fullName evidence="1">Uncharacterized protein</fullName>
    </submittedName>
</protein>
<dbReference type="Proteomes" id="UP001295444">
    <property type="component" value="Chromosome 07"/>
</dbReference>
<accession>A0AAD1WHN1</accession>
<reference evidence="1" key="1">
    <citation type="submission" date="2022-03" db="EMBL/GenBank/DDBJ databases">
        <authorList>
            <person name="Alioto T."/>
            <person name="Alioto T."/>
            <person name="Gomez Garrido J."/>
        </authorList>
    </citation>
    <scope>NUCLEOTIDE SEQUENCE</scope>
</reference>
<dbReference type="AlphaFoldDB" id="A0AAD1WHN1"/>
<evidence type="ECO:0000313" key="2">
    <source>
        <dbReference type="Proteomes" id="UP001295444"/>
    </source>
</evidence>
<keyword evidence="2" id="KW-1185">Reference proteome</keyword>
<name>A0AAD1WHN1_PELCU</name>
<organism evidence="1 2">
    <name type="scientific">Pelobates cultripes</name>
    <name type="common">Western spadefoot toad</name>
    <dbReference type="NCBI Taxonomy" id="61616"/>
    <lineage>
        <taxon>Eukaryota</taxon>
        <taxon>Metazoa</taxon>
        <taxon>Chordata</taxon>
        <taxon>Craniata</taxon>
        <taxon>Vertebrata</taxon>
        <taxon>Euteleostomi</taxon>
        <taxon>Amphibia</taxon>
        <taxon>Batrachia</taxon>
        <taxon>Anura</taxon>
        <taxon>Pelobatoidea</taxon>
        <taxon>Pelobatidae</taxon>
        <taxon>Pelobates</taxon>
    </lineage>
</organism>
<gene>
    <name evidence="1" type="ORF">PECUL_23A018363</name>
</gene>
<proteinExistence type="predicted"/>
<evidence type="ECO:0000313" key="1">
    <source>
        <dbReference type="EMBL" id="CAH2306643.1"/>
    </source>
</evidence>
<dbReference type="EMBL" id="OW240918">
    <property type="protein sequence ID" value="CAH2306643.1"/>
    <property type="molecule type" value="Genomic_DNA"/>
</dbReference>